<dbReference type="OMA" id="FFVSATH"/>
<dbReference type="PANTHER" id="PTHR34789:SF1">
    <property type="entry name" value="EXPRESSED PROTEIN"/>
    <property type="match status" value="1"/>
</dbReference>
<dbReference type="PANTHER" id="PTHR34789">
    <property type="entry name" value="EXPRESSED PROTEIN"/>
    <property type="match status" value="1"/>
</dbReference>
<sequence>MKIITTFLLAFLLAAATLSAAVRPESGGTLHAELKGTKGKGKGNNNNNNGDVGGKANGMGGFFGPGGGFGMPGFGNGNGWGNGGSIGGGYGGGYGGPSGGYSMGGIIRPTVVCSDPGPCYKKKVACPTNCFTSYSRSGKNYGAGGGGGGCTIDCKKKCTAYC</sequence>
<dbReference type="AlphaFoldDB" id="A0A1U8BMR9"/>
<gene>
    <name evidence="2" type="primary">LOC104612582</name>
</gene>
<dbReference type="STRING" id="4432.A0A1U8BMR9"/>
<dbReference type="OrthoDB" id="1107388at2759"/>
<evidence type="ECO:0000313" key="2">
    <source>
        <dbReference type="RefSeq" id="XP_010278342.1"/>
    </source>
</evidence>
<dbReference type="eggNOG" id="ENOG502S13G">
    <property type="taxonomic scope" value="Eukaryota"/>
</dbReference>
<accession>A0A1U8BMR9</accession>
<dbReference type="FunCoup" id="A0A1U8BMR9">
    <property type="interactions" value="153"/>
</dbReference>
<keyword evidence="1" id="KW-1185">Reference proteome</keyword>
<protein>
    <submittedName>
        <fullName evidence="2">Acanthoscurrin-1-like</fullName>
    </submittedName>
</protein>
<organism evidence="1 2">
    <name type="scientific">Nelumbo nucifera</name>
    <name type="common">Sacred lotus</name>
    <dbReference type="NCBI Taxonomy" id="4432"/>
    <lineage>
        <taxon>Eukaryota</taxon>
        <taxon>Viridiplantae</taxon>
        <taxon>Streptophyta</taxon>
        <taxon>Embryophyta</taxon>
        <taxon>Tracheophyta</taxon>
        <taxon>Spermatophyta</taxon>
        <taxon>Magnoliopsida</taxon>
        <taxon>Proteales</taxon>
        <taxon>Nelumbonaceae</taxon>
        <taxon>Nelumbo</taxon>
    </lineage>
</organism>
<proteinExistence type="predicted"/>
<dbReference type="GeneID" id="104612582"/>
<dbReference type="KEGG" id="nnu:104612582"/>
<name>A0A1U8BMR9_NELNU</name>
<reference evidence="2" key="1">
    <citation type="submission" date="2025-08" db="UniProtKB">
        <authorList>
            <consortium name="RefSeq"/>
        </authorList>
    </citation>
    <scope>IDENTIFICATION</scope>
</reference>
<evidence type="ECO:0000313" key="1">
    <source>
        <dbReference type="Proteomes" id="UP000189703"/>
    </source>
</evidence>
<dbReference type="Proteomes" id="UP000189703">
    <property type="component" value="Unplaced"/>
</dbReference>
<dbReference type="RefSeq" id="XP_010278342.1">
    <property type="nucleotide sequence ID" value="XM_010280040.2"/>
</dbReference>